<dbReference type="GO" id="GO:0008235">
    <property type="term" value="F:metalloexopeptidase activity"/>
    <property type="evidence" value="ECO:0007669"/>
    <property type="project" value="InterPro"/>
</dbReference>
<name>A0A972FRZ8_9FLAO</name>
<evidence type="ECO:0000256" key="9">
    <source>
        <dbReference type="SAM" id="MobiDB-lite"/>
    </source>
</evidence>
<feature type="transmembrane region" description="Helical" evidence="10">
    <location>
        <begin position="457"/>
        <end position="473"/>
    </location>
</feature>
<comment type="function">
    <text evidence="1">May be involved in vacuolar sorting and osmoregulation.</text>
</comment>
<keyword evidence="6 10" id="KW-1133">Transmembrane helix</keyword>
<feature type="transmembrane region" description="Helical" evidence="10">
    <location>
        <begin position="508"/>
        <end position="528"/>
    </location>
</feature>
<gene>
    <name evidence="12" type="ORF">G6047_09570</name>
</gene>
<comment type="caution">
    <text evidence="12">The sequence shown here is derived from an EMBL/GenBank/DDBJ whole genome shotgun (WGS) entry which is preliminary data.</text>
</comment>
<evidence type="ECO:0000256" key="6">
    <source>
        <dbReference type="ARBA" id="ARBA00022989"/>
    </source>
</evidence>
<reference evidence="12" key="1">
    <citation type="submission" date="2020-02" db="EMBL/GenBank/DDBJ databases">
        <title>Flavobacterium sp. genome.</title>
        <authorList>
            <person name="Jung H.S."/>
            <person name="Baek J.H."/>
            <person name="Jeon C.O."/>
        </authorList>
    </citation>
    <scope>NUCLEOTIDE SEQUENCE</scope>
    <source>
        <strain evidence="12">SE-s28</strain>
    </source>
</reference>
<keyword evidence="7" id="KW-0325">Glycoprotein</keyword>
<feature type="transmembrane region" description="Helical" evidence="10">
    <location>
        <begin position="480"/>
        <end position="502"/>
    </location>
</feature>
<evidence type="ECO:0000259" key="11">
    <source>
        <dbReference type="Pfam" id="PF04389"/>
    </source>
</evidence>
<feature type="transmembrane region" description="Helical" evidence="10">
    <location>
        <begin position="401"/>
        <end position="420"/>
    </location>
</feature>
<accession>A0A972FRZ8</accession>
<feature type="transmembrane region" description="Helical" evidence="10">
    <location>
        <begin position="326"/>
        <end position="349"/>
    </location>
</feature>
<dbReference type="PANTHER" id="PTHR12147">
    <property type="entry name" value="METALLOPEPTIDASE M28 FAMILY MEMBER"/>
    <property type="match status" value="1"/>
</dbReference>
<dbReference type="InterPro" id="IPR045175">
    <property type="entry name" value="M28_fam"/>
</dbReference>
<feature type="transmembrane region" description="Helical" evidence="10">
    <location>
        <begin position="535"/>
        <end position="553"/>
    </location>
</feature>
<evidence type="ECO:0000256" key="4">
    <source>
        <dbReference type="ARBA" id="ARBA00017435"/>
    </source>
</evidence>
<evidence type="ECO:0000256" key="7">
    <source>
        <dbReference type="ARBA" id="ARBA00023180"/>
    </source>
</evidence>
<dbReference type="RefSeq" id="WP_169527389.1">
    <property type="nucleotide sequence ID" value="NZ_JAAMPU010000105.1"/>
</dbReference>
<evidence type="ECO:0000256" key="1">
    <source>
        <dbReference type="ARBA" id="ARBA00003273"/>
    </source>
</evidence>
<sequence>MNKKFASTVSAFFLILVLCWSYFSQLPGESSGPVPLSEFSTARTLDHVTKISQSAHFVGSKEHGQVASYLEKELRQIGLEVQSQEGFTLTEWGNLVKSKNIMARIKGSGSGKALLLLSHYDSAPHSYSKGASDDASGVAVILESIRCYLHNKTAHKNDIIILFTDAEELGLNGAALFVEKSNWAKDIGVVLNFEARGTSGPGYMLMEVNSGNSQMVDAFADADVSKPISNSLMYSIYKMLPNDTDLTVFREKGKIQGFNFAFIDSHFNYHTAQDDIDHLSKQTLKHQGDYLVPLLSHFANADLNRLNSDNDQIYFNTPFAFIHYPFSWNFVLLGIAAFVFAFFVFIGLGKRVLHLKGIGKGFVLFLTTVATTGVVVFLSWKGLLLLYPEYSEILQGFTYNGHYYIAAFLVLALGICLLFYSRNQPESQSGDYVVAPLVIWLLINLGIALYLPGAGFLIIPVFAAIFMFGYYMLTQRFSIVLFSILSVPIVLIVFPFLVMFPIGLGLKLLAGSAVLLTLGFGLLLPLFGQFKFKPVSAILLLCVSVGLLITAHFKSGFSQGEAKPNSLVFLYDAEKDQSYWATYDNTLDEWSKTYLGSDPKQASQINTLPLFSKYNTKFTYETEAMNRELSEPEVTFERDTVIGKYRHLTIRITPKRPVNRYDIFASVKANIYNLKANGVANSSQTGSLYKRDDRKLLSYYVVDNEPLVLQFSTLKTAVLDMELLEASFDLMKHPAFSMRKRANWMMPKPFVLTDAILIRKKITNTRTISDVRAVKRNFVIQTQANDTIPDADMENETITKPVGSPTPESTSIQ</sequence>
<keyword evidence="10" id="KW-0812">Transmembrane</keyword>
<dbReference type="InterPro" id="IPR007484">
    <property type="entry name" value="Peptidase_M28"/>
</dbReference>
<proteinExistence type="inferred from homology"/>
<evidence type="ECO:0000256" key="5">
    <source>
        <dbReference type="ARBA" id="ARBA00022554"/>
    </source>
</evidence>
<comment type="subcellular location">
    <subcellularLocation>
        <location evidence="2">Vacuole membrane</location>
        <topology evidence="2">Multi-pass membrane protein</topology>
    </subcellularLocation>
</comment>
<evidence type="ECO:0000313" key="13">
    <source>
        <dbReference type="Proteomes" id="UP000712080"/>
    </source>
</evidence>
<dbReference type="GO" id="GO:0005774">
    <property type="term" value="C:vacuolar membrane"/>
    <property type="evidence" value="ECO:0007669"/>
    <property type="project" value="UniProtKB-SubCell"/>
</dbReference>
<dbReference type="AlphaFoldDB" id="A0A972FRZ8"/>
<evidence type="ECO:0000256" key="3">
    <source>
        <dbReference type="ARBA" id="ARBA00010918"/>
    </source>
</evidence>
<dbReference type="EMBL" id="JAAMPU010000105">
    <property type="protein sequence ID" value="NMH28279.1"/>
    <property type="molecule type" value="Genomic_DNA"/>
</dbReference>
<feature type="region of interest" description="Disordered" evidence="9">
    <location>
        <begin position="793"/>
        <end position="813"/>
    </location>
</feature>
<feature type="domain" description="Peptidase M28" evidence="11">
    <location>
        <begin position="100"/>
        <end position="291"/>
    </location>
</feature>
<dbReference type="PANTHER" id="PTHR12147:SF58">
    <property type="entry name" value="VACUOLAR MEMBRANE PROTEASE"/>
    <property type="match status" value="1"/>
</dbReference>
<comment type="similarity">
    <text evidence="3">Belongs to the peptidase M28 family.</text>
</comment>
<evidence type="ECO:0000256" key="2">
    <source>
        <dbReference type="ARBA" id="ARBA00004128"/>
    </source>
</evidence>
<keyword evidence="10" id="KW-0472">Membrane</keyword>
<dbReference type="Gene3D" id="3.40.630.10">
    <property type="entry name" value="Zn peptidases"/>
    <property type="match status" value="1"/>
</dbReference>
<protein>
    <recommendedName>
        <fullName evidence="4">Vacuolar membrane protease</fullName>
    </recommendedName>
    <alternativeName>
        <fullName evidence="8">FXNA-related family protease 1</fullName>
    </alternativeName>
</protein>
<evidence type="ECO:0000313" key="12">
    <source>
        <dbReference type="EMBL" id="NMH28279.1"/>
    </source>
</evidence>
<feature type="transmembrane region" description="Helical" evidence="10">
    <location>
        <begin position="361"/>
        <end position="381"/>
    </location>
</feature>
<feature type="transmembrane region" description="Helical" evidence="10">
    <location>
        <begin position="432"/>
        <end position="451"/>
    </location>
</feature>
<organism evidence="12 13">
    <name type="scientific">Flavobacterium silvaticum</name>
    <dbReference type="NCBI Taxonomy" id="1852020"/>
    <lineage>
        <taxon>Bacteria</taxon>
        <taxon>Pseudomonadati</taxon>
        <taxon>Bacteroidota</taxon>
        <taxon>Flavobacteriia</taxon>
        <taxon>Flavobacteriales</taxon>
        <taxon>Flavobacteriaceae</taxon>
        <taxon>Flavobacterium</taxon>
    </lineage>
</organism>
<dbReference type="SUPFAM" id="SSF53187">
    <property type="entry name" value="Zn-dependent exopeptidases"/>
    <property type="match status" value="1"/>
</dbReference>
<keyword evidence="5" id="KW-0926">Vacuole</keyword>
<dbReference type="GO" id="GO:0006508">
    <property type="term" value="P:proteolysis"/>
    <property type="evidence" value="ECO:0007669"/>
    <property type="project" value="InterPro"/>
</dbReference>
<evidence type="ECO:0000256" key="10">
    <source>
        <dbReference type="SAM" id="Phobius"/>
    </source>
</evidence>
<keyword evidence="13" id="KW-1185">Reference proteome</keyword>
<dbReference type="Pfam" id="PF04389">
    <property type="entry name" value="Peptidase_M28"/>
    <property type="match status" value="1"/>
</dbReference>
<evidence type="ECO:0000256" key="8">
    <source>
        <dbReference type="ARBA" id="ARBA00031512"/>
    </source>
</evidence>
<dbReference type="Proteomes" id="UP000712080">
    <property type="component" value="Unassembled WGS sequence"/>
</dbReference>